<dbReference type="PROSITE" id="PS00531">
    <property type="entry name" value="RNASE_T2_2"/>
    <property type="match status" value="1"/>
</dbReference>
<accession>A0A1B6MA73</accession>
<evidence type="ECO:0000256" key="5">
    <source>
        <dbReference type="ARBA" id="ARBA00022525"/>
    </source>
</evidence>
<keyword evidence="5" id="KW-0964">Secreted</keyword>
<dbReference type="GO" id="GO:0016787">
    <property type="term" value="F:hydrolase activity"/>
    <property type="evidence" value="ECO:0007669"/>
    <property type="project" value="UniProtKB-KW"/>
</dbReference>
<proteinExistence type="inferred from homology"/>
<keyword evidence="8" id="KW-0378">Hydrolase</keyword>
<reference evidence="20" key="1">
    <citation type="submission" date="2015-11" db="EMBL/GenBank/DDBJ databases">
        <title>De novo transcriptome assembly of four potential Pierce s Disease insect vectors from Arizona vineyards.</title>
        <authorList>
            <person name="Tassone E.E."/>
        </authorList>
    </citation>
    <scope>NUCLEOTIDE SEQUENCE</scope>
</reference>
<evidence type="ECO:0000256" key="2">
    <source>
        <dbReference type="ARBA" id="ARBA00004371"/>
    </source>
</evidence>
<evidence type="ECO:0000256" key="11">
    <source>
        <dbReference type="ARBA" id="ARBA00023180"/>
    </source>
</evidence>
<keyword evidence="11" id="KW-0325">Glycoprotein</keyword>
<feature type="active site" evidence="16">
    <location>
        <position position="140"/>
    </location>
</feature>
<dbReference type="InterPro" id="IPR033130">
    <property type="entry name" value="RNase_T2_His_AS_2"/>
</dbReference>
<gene>
    <name evidence="19" type="ORF">g.13314</name>
    <name evidence="20" type="ORF">g.13315</name>
</gene>
<evidence type="ECO:0000256" key="4">
    <source>
        <dbReference type="ARBA" id="ARBA00007469"/>
    </source>
</evidence>
<keyword evidence="9" id="KW-0256">Endoplasmic reticulum</keyword>
<dbReference type="GO" id="GO:0005576">
    <property type="term" value="C:extracellular region"/>
    <property type="evidence" value="ECO:0007669"/>
    <property type="project" value="UniProtKB-SubCell"/>
</dbReference>
<protein>
    <submittedName>
        <fullName evidence="20">Uncharacterized protein</fullName>
    </submittedName>
</protein>
<keyword evidence="10" id="KW-1015">Disulfide bond</keyword>
<evidence type="ECO:0000256" key="3">
    <source>
        <dbReference type="ARBA" id="ARBA00004613"/>
    </source>
</evidence>
<organism evidence="20">
    <name type="scientific">Graphocephala atropunctata</name>
    <dbReference type="NCBI Taxonomy" id="36148"/>
    <lineage>
        <taxon>Eukaryota</taxon>
        <taxon>Metazoa</taxon>
        <taxon>Ecdysozoa</taxon>
        <taxon>Arthropoda</taxon>
        <taxon>Hexapoda</taxon>
        <taxon>Insecta</taxon>
        <taxon>Pterygota</taxon>
        <taxon>Neoptera</taxon>
        <taxon>Paraneoptera</taxon>
        <taxon>Hemiptera</taxon>
        <taxon>Auchenorrhyncha</taxon>
        <taxon>Membracoidea</taxon>
        <taxon>Cicadellidae</taxon>
        <taxon>Cicadellinae</taxon>
        <taxon>Cicadellini</taxon>
        <taxon>Graphocephala</taxon>
    </lineage>
</organism>
<dbReference type="PANTHER" id="PTHR11240">
    <property type="entry name" value="RIBONUCLEASE T2"/>
    <property type="match status" value="1"/>
</dbReference>
<dbReference type="GO" id="GO:0033897">
    <property type="term" value="F:ribonuclease T2 activity"/>
    <property type="evidence" value="ECO:0007669"/>
    <property type="project" value="InterPro"/>
</dbReference>
<evidence type="ECO:0000256" key="16">
    <source>
        <dbReference type="PIRSR" id="PIRSR633697-1"/>
    </source>
</evidence>
<comment type="catalytic activity">
    <reaction evidence="15">
        <text>an adenylyl-uridine-RNA = a 3'-end 2',3'-cyclophospho-AMP-RNA + a 5'-end dephospho-uridine-RNA</text>
        <dbReference type="Rhea" id="RHEA:81383"/>
        <dbReference type="Rhea" id="RHEA-COMP:17356"/>
        <dbReference type="Rhea" id="RHEA-COMP:19675"/>
        <dbReference type="Rhea" id="RHEA-COMP:19676"/>
        <dbReference type="ChEBI" id="CHEBI:173224"/>
        <dbReference type="ChEBI" id="CHEBI:231879"/>
        <dbReference type="ChEBI" id="CHEBI:231881"/>
    </reaction>
    <physiologicalReaction direction="left-to-right" evidence="15">
        <dbReference type="Rhea" id="RHEA:81384"/>
    </physiologicalReaction>
</comment>
<comment type="catalytic activity">
    <reaction evidence="14">
        <text>a guanylyl-uridine-RNA = a 3'-end 2',3'-cyclophospho-GMP-RNA + a 5'-end dephospho-uridine-RNA</text>
        <dbReference type="Rhea" id="RHEA:81323"/>
        <dbReference type="Rhea" id="RHEA-COMP:17356"/>
        <dbReference type="Rhea" id="RHEA-COMP:19658"/>
        <dbReference type="Rhea" id="RHEA-COMP:19659"/>
        <dbReference type="ChEBI" id="CHEBI:173224"/>
        <dbReference type="ChEBI" id="CHEBI:231849"/>
        <dbReference type="ChEBI" id="CHEBI:231850"/>
    </reaction>
</comment>
<evidence type="ECO:0000256" key="6">
    <source>
        <dbReference type="ARBA" id="ARBA00022722"/>
    </source>
</evidence>
<evidence type="ECO:0000256" key="7">
    <source>
        <dbReference type="ARBA" id="ARBA00022759"/>
    </source>
</evidence>
<evidence type="ECO:0000256" key="14">
    <source>
        <dbReference type="ARBA" id="ARBA00051280"/>
    </source>
</evidence>
<evidence type="ECO:0000256" key="9">
    <source>
        <dbReference type="ARBA" id="ARBA00022824"/>
    </source>
</evidence>
<dbReference type="GO" id="GO:0005764">
    <property type="term" value="C:lysosome"/>
    <property type="evidence" value="ECO:0007669"/>
    <property type="project" value="UniProtKB-SubCell"/>
</dbReference>
<dbReference type="InterPro" id="IPR036430">
    <property type="entry name" value="RNase_T2-like_sf"/>
</dbReference>
<keyword evidence="18" id="KW-1133">Transmembrane helix</keyword>
<dbReference type="Pfam" id="PF00445">
    <property type="entry name" value="Ribonuclease_T2"/>
    <property type="match status" value="1"/>
</dbReference>
<name>A0A1B6MA73_9HEMI</name>
<evidence type="ECO:0000313" key="19">
    <source>
        <dbReference type="EMBL" id="JAT08543.1"/>
    </source>
</evidence>
<feature type="transmembrane region" description="Helical" evidence="18">
    <location>
        <begin position="20"/>
        <end position="37"/>
    </location>
</feature>
<evidence type="ECO:0000256" key="15">
    <source>
        <dbReference type="ARBA" id="ARBA00052670"/>
    </source>
</evidence>
<dbReference type="InterPro" id="IPR033697">
    <property type="entry name" value="Ribonuclease_T2_eukaryotic"/>
</dbReference>
<evidence type="ECO:0000256" key="10">
    <source>
        <dbReference type="ARBA" id="ARBA00023157"/>
    </source>
</evidence>
<keyword evidence="12" id="KW-0458">Lysosome</keyword>
<keyword evidence="18" id="KW-0812">Transmembrane</keyword>
<evidence type="ECO:0000256" key="13">
    <source>
        <dbReference type="ARBA" id="ARBA00023239"/>
    </source>
</evidence>
<feature type="active site" evidence="16">
    <location>
        <position position="144"/>
    </location>
</feature>
<comment type="similarity">
    <text evidence="4 17">Belongs to the RNase T2 family.</text>
</comment>
<sequence length="298" mass="34934">MISQVQQRSWAPMSFRTKLLIYFFFIWLFTCLLFMRGSREGVTSSQEWDVLIFTQHWPNTVCMQWEEKNPSNNSCHIPKEKDIWTIHGIWPTKFGTIGPLYCNSSYHFNVTQLASIESNLTEYWIDVEVPQPANSFWKHEWIKHGTCCSSMPTMNTELKYFEAGLDWLKKYNMKDILDKSGLYPDTNTSTDLTSIWLGIKTELSVNPSIHCIHDKKTGQYYLQEIRICFDKSLQLTDCDGIRSQRYFRWKPLGNCPNDKPIFYPSTIPPRSRKPVPPPPDNSVISLLKVVQFIMWFTS</sequence>
<dbReference type="Gene3D" id="3.90.730.10">
    <property type="entry name" value="Ribonuclease T2-like"/>
    <property type="match status" value="1"/>
</dbReference>
<feature type="active site" evidence="16">
    <location>
        <position position="87"/>
    </location>
</feature>
<dbReference type="GO" id="GO:0003723">
    <property type="term" value="F:RNA binding"/>
    <property type="evidence" value="ECO:0007669"/>
    <property type="project" value="InterPro"/>
</dbReference>
<keyword evidence="18" id="KW-0472">Membrane</keyword>
<keyword evidence="13" id="KW-0456">Lyase</keyword>
<dbReference type="GO" id="GO:0006401">
    <property type="term" value="P:RNA catabolic process"/>
    <property type="evidence" value="ECO:0007669"/>
    <property type="project" value="TreeGrafter"/>
</dbReference>
<dbReference type="InterPro" id="IPR001568">
    <property type="entry name" value="RNase_T2-like"/>
</dbReference>
<keyword evidence="6" id="KW-0540">Nuclease</keyword>
<dbReference type="GO" id="GO:0005788">
    <property type="term" value="C:endoplasmic reticulum lumen"/>
    <property type="evidence" value="ECO:0007669"/>
    <property type="project" value="UniProtKB-SubCell"/>
</dbReference>
<dbReference type="SUPFAM" id="SSF55895">
    <property type="entry name" value="Ribonuclease Rh-like"/>
    <property type="match status" value="1"/>
</dbReference>
<evidence type="ECO:0000256" key="8">
    <source>
        <dbReference type="ARBA" id="ARBA00022801"/>
    </source>
</evidence>
<dbReference type="EMBL" id="GEBQ01031434">
    <property type="protein sequence ID" value="JAT08543.1"/>
    <property type="molecule type" value="Transcribed_RNA"/>
</dbReference>
<evidence type="ECO:0000256" key="17">
    <source>
        <dbReference type="RuleBase" id="RU004328"/>
    </source>
</evidence>
<dbReference type="CDD" id="cd01061">
    <property type="entry name" value="RNase_T2_euk"/>
    <property type="match status" value="1"/>
</dbReference>
<dbReference type="AlphaFoldDB" id="A0A1B6MA73"/>
<dbReference type="EMBL" id="GEBQ01007156">
    <property type="protein sequence ID" value="JAT32821.1"/>
    <property type="molecule type" value="Transcribed_RNA"/>
</dbReference>
<evidence type="ECO:0000256" key="12">
    <source>
        <dbReference type="ARBA" id="ARBA00023228"/>
    </source>
</evidence>
<evidence type="ECO:0000256" key="18">
    <source>
        <dbReference type="SAM" id="Phobius"/>
    </source>
</evidence>
<dbReference type="PANTHER" id="PTHR11240:SF22">
    <property type="entry name" value="RIBONUCLEASE T2"/>
    <property type="match status" value="1"/>
</dbReference>
<dbReference type="FunFam" id="3.90.730.10:FF:000001">
    <property type="entry name" value="Ribonuclease T2"/>
    <property type="match status" value="1"/>
</dbReference>
<comment type="subcellular location">
    <subcellularLocation>
        <location evidence="1">Endoplasmic reticulum lumen</location>
    </subcellularLocation>
    <subcellularLocation>
        <location evidence="2">Lysosome</location>
    </subcellularLocation>
    <subcellularLocation>
        <location evidence="3">Secreted</location>
    </subcellularLocation>
</comment>
<evidence type="ECO:0000313" key="20">
    <source>
        <dbReference type="EMBL" id="JAT32821.1"/>
    </source>
</evidence>
<evidence type="ECO:0000256" key="1">
    <source>
        <dbReference type="ARBA" id="ARBA00004319"/>
    </source>
</evidence>
<keyword evidence="7" id="KW-0255">Endonuclease</keyword>